<feature type="transmembrane region" description="Helical" evidence="3">
    <location>
        <begin position="24"/>
        <end position="43"/>
    </location>
</feature>
<name>A0A6A4IGQ1_9AGAR</name>
<evidence type="ECO:0000313" key="5">
    <source>
        <dbReference type="EMBL" id="KAE9408903.1"/>
    </source>
</evidence>
<feature type="domain" description="GH15-like" evidence="4">
    <location>
        <begin position="142"/>
        <end position="344"/>
    </location>
</feature>
<evidence type="ECO:0000256" key="1">
    <source>
        <dbReference type="ARBA" id="ARBA00033442"/>
    </source>
</evidence>
<dbReference type="InterPro" id="IPR011613">
    <property type="entry name" value="GH15-like"/>
</dbReference>
<dbReference type="GO" id="GO:0004553">
    <property type="term" value="F:hydrolase activity, hydrolyzing O-glycosyl compounds"/>
    <property type="evidence" value="ECO:0007669"/>
    <property type="project" value="TreeGrafter"/>
</dbReference>
<keyword evidence="3" id="KW-0472">Membrane</keyword>
<reference evidence="5" key="1">
    <citation type="journal article" date="2019" name="Environ. Microbiol.">
        <title>Fungal ecological strategies reflected in gene transcription - a case study of two litter decomposers.</title>
        <authorList>
            <person name="Barbi F."/>
            <person name="Kohler A."/>
            <person name="Barry K."/>
            <person name="Baskaran P."/>
            <person name="Daum C."/>
            <person name="Fauchery L."/>
            <person name="Ihrmark K."/>
            <person name="Kuo A."/>
            <person name="LaButti K."/>
            <person name="Lipzen A."/>
            <person name="Morin E."/>
            <person name="Grigoriev I.V."/>
            <person name="Henrissat B."/>
            <person name="Lindahl B."/>
            <person name="Martin F."/>
        </authorList>
    </citation>
    <scope>NUCLEOTIDE SEQUENCE</scope>
    <source>
        <strain evidence="5">JB14</strain>
    </source>
</reference>
<dbReference type="Pfam" id="PF00723">
    <property type="entry name" value="Glyco_hydro_15"/>
    <property type="match status" value="1"/>
</dbReference>
<dbReference type="PANTHER" id="PTHR31616">
    <property type="entry name" value="TREHALASE"/>
    <property type="match status" value="1"/>
</dbReference>
<dbReference type="Proteomes" id="UP000799118">
    <property type="component" value="Unassembled WGS sequence"/>
</dbReference>
<accession>A0A6A4IGQ1</accession>
<sequence length="450" mass="50027">MHSGLYFALERVSVPPQIPCVRRMLLLTLFCIFCIVSFSFPAFTQVAATRGFNGYSYVFSVIASSQFPVVAGWNSTSKCSDLDEMARHSEPRAITLVSYTTWLFDHSNNSGADTLWPTIQRDLEYIAKIDKTGFDFREEISYSSFSDNALCFLQSYWNPSGSYIASNTGGGRSGIDANSVLASIHTFDPAAGCDSLTFQPCSDNAFSKLKVYVDSFKDIYPINEGLAENQAKAPWYLATFAVAEQLYRSLSVWEAQNSLEITSISLSFFRQFCSDVQPGNYDADSEVYGNLTSEIRAYADDFISMNARYTPENGSLAEQYSKDDGEPCSARDLTWSYASALTAFEARQGILPSSWGAQGLEIRTDSNGHCIANPGPMSQIIFKATVHHTSADVDFSFAKVFLARLSSKFTHLKTFCGIDFPIIEFVFCRSSFLSEVQLSTAGKQQWRLIE</sequence>
<keyword evidence="6" id="KW-1185">Reference proteome</keyword>
<evidence type="ECO:0000256" key="2">
    <source>
        <dbReference type="ARBA" id="ARBA00033473"/>
    </source>
</evidence>
<dbReference type="PANTHER" id="PTHR31616:SF12">
    <property type="entry name" value="GLUCOAMYLASE"/>
    <property type="match status" value="1"/>
</dbReference>
<dbReference type="GO" id="GO:0005975">
    <property type="term" value="P:carbohydrate metabolic process"/>
    <property type="evidence" value="ECO:0007669"/>
    <property type="project" value="InterPro"/>
</dbReference>
<keyword evidence="3" id="KW-0812">Transmembrane</keyword>
<dbReference type="EMBL" id="ML769389">
    <property type="protein sequence ID" value="KAE9408903.1"/>
    <property type="molecule type" value="Genomic_DNA"/>
</dbReference>
<dbReference type="InterPro" id="IPR012341">
    <property type="entry name" value="6hp_glycosidase-like_sf"/>
</dbReference>
<dbReference type="InterPro" id="IPR008928">
    <property type="entry name" value="6-hairpin_glycosidase_sf"/>
</dbReference>
<proteinExistence type="predicted"/>
<gene>
    <name evidence="5" type="ORF">BT96DRAFT_985234</name>
</gene>
<evidence type="ECO:0000259" key="4">
    <source>
        <dbReference type="Pfam" id="PF00723"/>
    </source>
</evidence>
<dbReference type="Gene3D" id="1.50.10.10">
    <property type="match status" value="1"/>
</dbReference>
<keyword evidence="3" id="KW-1133">Transmembrane helix</keyword>
<evidence type="ECO:0000313" key="6">
    <source>
        <dbReference type="Proteomes" id="UP000799118"/>
    </source>
</evidence>
<dbReference type="SUPFAM" id="SSF48208">
    <property type="entry name" value="Six-hairpin glycosidases"/>
    <property type="match status" value="1"/>
</dbReference>
<dbReference type="GO" id="GO:0000324">
    <property type="term" value="C:fungal-type vacuole"/>
    <property type="evidence" value="ECO:0007669"/>
    <property type="project" value="TreeGrafter"/>
</dbReference>
<dbReference type="OrthoDB" id="6123450at2759"/>
<dbReference type="AlphaFoldDB" id="A0A6A4IGQ1"/>
<organism evidence="5 6">
    <name type="scientific">Gymnopus androsaceus JB14</name>
    <dbReference type="NCBI Taxonomy" id="1447944"/>
    <lineage>
        <taxon>Eukaryota</taxon>
        <taxon>Fungi</taxon>
        <taxon>Dikarya</taxon>
        <taxon>Basidiomycota</taxon>
        <taxon>Agaricomycotina</taxon>
        <taxon>Agaricomycetes</taxon>
        <taxon>Agaricomycetidae</taxon>
        <taxon>Agaricales</taxon>
        <taxon>Marasmiineae</taxon>
        <taxon>Omphalotaceae</taxon>
        <taxon>Gymnopus</taxon>
    </lineage>
</organism>
<protein>
    <recommendedName>
        <fullName evidence="2">1,4-alpha-D-glucan glucohydrolase</fullName>
    </recommendedName>
    <alternativeName>
        <fullName evidence="1">Glucan 1,4-alpha-glucosidase</fullName>
    </alternativeName>
</protein>
<evidence type="ECO:0000256" key="3">
    <source>
        <dbReference type="SAM" id="Phobius"/>
    </source>
</evidence>